<evidence type="ECO:0000256" key="2">
    <source>
        <dbReference type="ARBA" id="ARBA00023186"/>
    </source>
</evidence>
<evidence type="ECO:0000256" key="3">
    <source>
        <dbReference type="RuleBase" id="RU004478"/>
    </source>
</evidence>
<accession>A0ABR0YT69</accession>
<dbReference type="Gene3D" id="3.90.20.20">
    <property type="match status" value="1"/>
</dbReference>
<dbReference type="PANTHER" id="PTHR21237">
    <property type="entry name" value="GRPE PROTEIN"/>
    <property type="match status" value="1"/>
</dbReference>
<dbReference type="PANTHER" id="PTHR21237:SF10">
    <property type="entry name" value="GRPE PROTEIN HOMOLOG 2, MITOCHONDRIAL"/>
    <property type="match status" value="1"/>
</dbReference>
<protein>
    <submittedName>
        <fullName evidence="5">GrpE protein-like protein 2</fullName>
    </submittedName>
</protein>
<dbReference type="EMBL" id="JAHFZB010000023">
    <property type="protein sequence ID" value="KAK6475800.1"/>
    <property type="molecule type" value="Genomic_DNA"/>
</dbReference>
<dbReference type="HAMAP" id="MF_01151">
    <property type="entry name" value="GrpE"/>
    <property type="match status" value="1"/>
</dbReference>
<dbReference type="Pfam" id="PF01025">
    <property type="entry name" value="GrpE"/>
    <property type="match status" value="1"/>
</dbReference>
<keyword evidence="4" id="KW-0175">Coiled coil</keyword>
<evidence type="ECO:0000256" key="1">
    <source>
        <dbReference type="ARBA" id="ARBA00009054"/>
    </source>
</evidence>
<comment type="caution">
    <text evidence="5">The sequence shown here is derived from an EMBL/GenBank/DDBJ whole genome shotgun (WGS) entry which is preliminary data.</text>
</comment>
<keyword evidence="6" id="KW-1185">Reference proteome</keyword>
<dbReference type="Gene3D" id="2.30.22.10">
    <property type="entry name" value="Head domain of nucleotide exchange factor GrpE"/>
    <property type="match status" value="1"/>
</dbReference>
<evidence type="ECO:0000313" key="6">
    <source>
        <dbReference type="Proteomes" id="UP001369086"/>
    </source>
</evidence>
<reference evidence="5 6" key="1">
    <citation type="submission" date="2021-05" db="EMBL/GenBank/DDBJ databases">
        <authorList>
            <person name="Zahm M."/>
            <person name="Klopp C."/>
            <person name="Cabau C."/>
            <person name="Kuhl H."/>
            <person name="Suciu R."/>
            <person name="Ciorpac M."/>
            <person name="Holostenco D."/>
            <person name="Gessner J."/>
            <person name="Wuertz S."/>
            <person name="Hohne C."/>
            <person name="Stock M."/>
            <person name="Gislard M."/>
            <person name="Lluch J."/>
            <person name="Milhes M."/>
            <person name="Lampietro C."/>
            <person name="Lopez Roques C."/>
            <person name="Donnadieu C."/>
            <person name="Du K."/>
            <person name="Schartl M."/>
            <person name="Guiguen Y."/>
        </authorList>
    </citation>
    <scope>NUCLEOTIDE SEQUENCE [LARGE SCALE GENOMIC DNA]</scope>
    <source>
        <strain evidence="5">Hh-F2</strain>
        <tissue evidence="5">Blood</tissue>
    </source>
</reference>
<sequence>MICAALSKVVTNMAMRYLRAAAENLNHLKCLISHTTRINKGSQCLFSSAAHQRSAGDDNNVDDSEDEPGKTITVRMLEMRASKLEEQVQDLTARYKKALADSDTVRRRTQKFVEDAKIFGIQSFCRDLVEVADMLAKTTDSVSEEELGDQNPTLKNLYDGLLLIQEQLHSVFGKHGLQKMTPIGGKYDPYQHEIVCHVAADGSEPGTVTVVTHEGYQLHGRTIRHAHVGVAVESQD</sequence>
<dbReference type="SUPFAM" id="SSF51064">
    <property type="entry name" value="Head domain of nucleotide exchange factor GrpE"/>
    <property type="match status" value="1"/>
</dbReference>
<dbReference type="SUPFAM" id="SSF58014">
    <property type="entry name" value="Coiled-coil domain of nucleotide exchange factor GrpE"/>
    <property type="match status" value="1"/>
</dbReference>
<dbReference type="CDD" id="cd00446">
    <property type="entry name" value="GrpE"/>
    <property type="match status" value="1"/>
</dbReference>
<name>A0ABR0YT69_HUSHU</name>
<dbReference type="Proteomes" id="UP001369086">
    <property type="component" value="Unassembled WGS sequence"/>
</dbReference>
<dbReference type="InterPro" id="IPR009012">
    <property type="entry name" value="GrpE_head"/>
</dbReference>
<gene>
    <name evidence="5" type="ORF">HHUSO_G23749</name>
</gene>
<keyword evidence="2" id="KW-0143">Chaperone</keyword>
<proteinExistence type="inferred from homology"/>
<feature type="coiled-coil region" evidence="4">
    <location>
        <begin position="74"/>
        <end position="101"/>
    </location>
</feature>
<evidence type="ECO:0000256" key="4">
    <source>
        <dbReference type="SAM" id="Coils"/>
    </source>
</evidence>
<organism evidence="5 6">
    <name type="scientific">Huso huso</name>
    <name type="common">Beluga</name>
    <name type="synonym">Acipenser huso</name>
    <dbReference type="NCBI Taxonomy" id="61971"/>
    <lineage>
        <taxon>Eukaryota</taxon>
        <taxon>Metazoa</taxon>
        <taxon>Chordata</taxon>
        <taxon>Craniata</taxon>
        <taxon>Vertebrata</taxon>
        <taxon>Euteleostomi</taxon>
        <taxon>Actinopterygii</taxon>
        <taxon>Chondrostei</taxon>
        <taxon>Acipenseriformes</taxon>
        <taxon>Acipenseridae</taxon>
        <taxon>Huso</taxon>
    </lineage>
</organism>
<dbReference type="PRINTS" id="PR00773">
    <property type="entry name" value="GRPEPROTEIN"/>
</dbReference>
<comment type="similarity">
    <text evidence="1 3">Belongs to the GrpE family.</text>
</comment>
<dbReference type="InterPro" id="IPR000740">
    <property type="entry name" value="GrpE"/>
</dbReference>
<dbReference type="InterPro" id="IPR013805">
    <property type="entry name" value="GrpE_CC"/>
</dbReference>
<evidence type="ECO:0000313" key="5">
    <source>
        <dbReference type="EMBL" id="KAK6475800.1"/>
    </source>
</evidence>